<gene>
    <name evidence="1" type="ORF">MgSA37_03466</name>
</gene>
<dbReference type="RefSeq" id="WP_096357551.1">
    <property type="nucleotide sequence ID" value="NZ_AP017313.1"/>
</dbReference>
<sequence length="190" mass="22197">MPDFLLQLDRHLFYFINHDLANPFFDWIMPWLRNPPTWIPLYIFIIAFCIWKYKKTGLIIVVLMALSAGFADFTSARIVKPLVHRLRPCQDPIVSKTDILRVPCGTGLSFPSTHATDHFAMAFFIILLFCKKWRWIWFWGILWAGLISFAQVYVGVHFPIDVFCGAIYGAFVGWLFAMLFKKLQPDFNLL</sequence>
<dbReference type="OrthoDB" id="9789113at2"/>
<dbReference type="GO" id="GO:0050380">
    <property type="term" value="F:undecaprenyl-diphosphatase activity"/>
    <property type="evidence" value="ECO:0007669"/>
    <property type="project" value="UniProtKB-EC"/>
</dbReference>
<evidence type="ECO:0000313" key="1">
    <source>
        <dbReference type="EMBL" id="BAU55285.1"/>
    </source>
</evidence>
<proteinExistence type="predicted"/>
<dbReference type="Pfam" id="PF01569">
    <property type="entry name" value="PAP2"/>
    <property type="match status" value="1"/>
</dbReference>
<accession>A0A110B3E2</accession>
<dbReference type="KEGG" id="mgot:MgSA37_03466"/>
<name>A0A110B3E2_9SPHI</name>
<dbReference type="SMART" id="SM00014">
    <property type="entry name" value="acidPPc"/>
    <property type="match status" value="1"/>
</dbReference>
<evidence type="ECO:0000313" key="2">
    <source>
        <dbReference type="Proteomes" id="UP000218263"/>
    </source>
</evidence>
<dbReference type="InterPro" id="IPR000326">
    <property type="entry name" value="PAP2/HPO"/>
</dbReference>
<dbReference type="AlphaFoldDB" id="A0A110B3E2"/>
<dbReference type="PANTHER" id="PTHR14969">
    <property type="entry name" value="SPHINGOSINE-1-PHOSPHATE PHOSPHOHYDROLASE"/>
    <property type="match status" value="1"/>
</dbReference>
<dbReference type="PANTHER" id="PTHR14969:SF13">
    <property type="entry name" value="AT30094P"/>
    <property type="match status" value="1"/>
</dbReference>
<keyword evidence="2" id="KW-1185">Reference proteome</keyword>
<dbReference type="CDD" id="cd03395">
    <property type="entry name" value="PAP2_like_4"/>
    <property type="match status" value="1"/>
</dbReference>
<dbReference type="SUPFAM" id="SSF48317">
    <property type="entry name" value="Acid phosphatase/Vanadium-dependent haloperoxidase"/>
    <property type="match status" value="1"/>
</dbReference>
<dbReference type="InterPro" id="IPR036938">
    <property type="entry name" value="PAP2/HPO_sf"/>
</dbReference>
<dbReference type="EMBL" id="AP017313">
    <property type="protein sequence ID" value="BAU55285.1"/>
    <property type="molecule type" value="Genomic_DNA"/>
</dbReference>
<organism evidence="1 2">
    <name type="scientific">Mucilaginibacter gotjawali</name>
    <dbReference type="NCBI Taxonomy" id="1550579"/>
    <lineage>
        <taxon>Bacteria</taxon>
        <taxon>Pseudomonadati</taxon>
        <taxon>Bacteroidota</taxon>
        <taxon>Sphingobacteriia</taxon>
        <taxon>Sphingobacteriales</taxon>
        <taxon>Sphingobacteriaceae</taxon>
        <taxon>Mucilaginibacter</taxon>
    </lineage>
</organism>
<dbReference type="Proteomes" id="UP000218263">
    <property type="component" value="Chromosome"/>
</dbReference>
<protein>
    <submittedName>
        <fullName evidence="1">PAP2 superfamily protein</fullName>
    </submittedName>
</protein>
<reference evidence="1 2" key="1">
    <citation type="submission" date="2015-12" db="EMBL/GenBank/DDBJ databases">
        <title>Genome sequence of Mucilaginibacter gotjawali.</title>
        <authorList>
            <person name="Lee J.S."/>
            <person name="Lee K.C."/>
            <person name="Kim K.K."/>
            <person name="Lee B.W."/>
        </authorList>
    </citation>
    <scope>NUCLEOTIDE SEQUENCE [LARGE SCALE GENOMIC DNA]</scope>
    <source>
        <strain evidence="1 2">SA3-7</strain>
    </source>
</reference>
<dbReference type="Gene3D" id="1.20.144.10">
    <property type="entry name" value="Phosphatidic acid phosphatase type 2/haloperoxidase"/>
    <property type="match status" value="1"/>
</dbReference>